<evidence type="ECO:0000313" key="2">
    <source>
        <dbReference type="Proteomes" id="UP001148838"/>
    </source>
</evidence>
<proteinExistence type="predicted"/>
<protein>
    <submittedName>
        <fullName evidence="1">Uncharacterized protein</fullName>
    </submittedName>
</protein>
<dbReference type="Proteomes" id="UP001148838">
    <property type="component" value="Unassembled WGS sequence"/>
</dbReference>
<keyword evidence="2" id="KW-1185">Reference proteome</keyword>
<organism evidence="1 2">
    <name type="scientific">Periplaneta americana</name>
    <name type="common">American cockroach</name>
    <name type="synonym">Blatta americana</name>
    <dbReference type="NCBI Taxonomy" id="6978"/>
    <lineage>
        <taxon>Eukaryota</taxon>
        <taxon>Metazoa</taxon>
        <taxon>Ecdysozoa</taxon>
        <taxon>Arthropoda</taxon>
        <taxon>Hexapoda</taxon>
        <taxon>Insecta</taxon>
        <taxon>Pterygota</taxon>
        <taxon>Neoptera</taxon>
        <taxon>Polyneoptera</taxon>
        <taxon>Dictyoptera</taxon>
        <taxon>Blattodea</taxon>
        <taxon>Blattoidea</taxon>
        <taxon>Blattidae</taxon>
        <taxon>Blattinae</taxon>
        <taxon>Periplaneta</taxon>
    </lineage>
</organism>
<dbReference type="EMBL" id="JAJSOF020000011">
    <property type="protein sequence ID" value="KAJ4445431.1"/>
    <property type="molecule type" value="Genomic_DNA"/>
</dbReference>
<gene>
    <name evidence="1" type="ORF">ANN_07236</name>
</gene>
<reference evidence="1 2" key="1">
    <citation type="journal article" date="2022" name="Allergy">
        <title>Genome assembly and annotation of Periplaneta americana reveal a comprehensive cockroach allergen profile.</title>
        <authorList>
            <person name="Wang L."/>
            <person name="Xiong Q."/>
            <person name="Saelim N."/>
            <person name="Wang L."/>
            <person name="Nong W."/>
            <person name="Wan A.T."/>
            <person name="Shi M."/>
            <person name="Liu X."/>
            <person name="Cao Q."/>
            <person name="Hui J.H.L."/>
            <person name="Sookrung N."/>
            <person name="Leung T.F."/>
            <person name="Tungtrongchitr A."/>
            <person name="Tsui S.K.W."/>
        </authorList>
    </citation>
    <scope>NUCLEOTIDE SEQUENCE [LARGE SCALE GENOMIC DNA]</scope>
    <source>
        <strain evidence="1">PWHHKU_190912</strain>
    </source>
</reference>
<evidence type="ECO:0000313" key="1">
    <source>
        <dbReference type="EMBL" id="KAJ4445431.1"/>
    </source>
</evidence>
<sequence length="126" mass="14048">MAGLCEGGYEPSGSLKAIYSRCAFWDEKGLLSFNECENLLLLLQLQDYSRSDWASNRDYASWCTLLMRADETSYFALKSVPSLTMMNVWLLGDKFVPHYTNLFISKGIEAPPGNSASKSLQEAASN</sequence>
<comment type="caution">
    <text evidence="1">The sequence shown here is derived from an EMBL/GenBank/DDBJ whole genome shotgun (WGS) entry which is preliminary data.</text>
</comment>
<name>A0ABQ8TH20_PERAM</name>
<accession>A0ABQ8TH20</accession>